<protein>
    <submittedName>
        <fullName evidence="1">Gliding motility-associated C-terminal domain-containing protein</fullName>
    </submittedName>
</protein>
<dbReference type="RefSeq" id="WP_254086843.1">
    <property type="nucleotide sequence ID" value="NZ_JAHESE010000031.1"/>
</dbReference>
<organism evidence="1 2">
    <name type="scientific">Dawidia cretensis</name>
    <dbReference type="NCBI Taxonomy" id="2782350"/>
    <lineage>
        <taxon>Bacteria</taxon>
        <taxon>Pseudomonadati</taxon>
        <taxon>Bacteroidota</taxon>
        <taxon>Cytophagia</taxon>
        <taxon>Cytophagales</taxon>
        <taxon>Chryseotaleaceae</taxon>
        <taxon>Dawidia</taxon>
    </lineage>
</organism>
<reference evidence="1 2" key="1">
    <citation type="submission" date="2021-05" db="EMBL/GenBank/DDBJ databases">
        <title>A Polyphasic approach of four new species of the genus Ohtaekwangia: Ohtaekwangia histidinii sp. nov., Ohtaekwangia cretensis sp. nov., Ohtaekwangia indiensis sp. nov., Ohtaekwangia reichenbachii sp. nov. from diverse environment.</title>
        <authorList>
            <person name="Octaviana S."/>
        </authorList>
    </citation>
    <scope>NUCLEOTIDE SEQUENCE [LARGE SCALE GENOMIC DNA]</scope>
    <source>
        <strain evidence="1 2">PWU5</strain>
    </source>
</reference>
<dbReference type="Proteomes" id="UP001319080">
    <property type="component" value="Unassembled WGS sequence"/>
</dbReference>
<evidence type="ECO:0000313" key="2">
    <source>
        <dbReference type="Proteomes" id="UP001319080"/>
    </source>
</evidence>
<dbReference type="AlphaFoldDB" id="A0AAP2GVR6"/>
<keyword evidence="2" id="KW-1185">Reference proteome</keyword>
<gene>
    <name evidence="1" type="ORF">KK062_23705</name>
</gene>
<evidence type="ECO:0000313" key="1">
    <source>
        <dbReference type="EMBL" id="MBT1711268.1"/>
    </source>
</evidence>
<proteinExistence type="predicted"/>
<dbReference type="EMBL" id="JAHESE010000031">
    <property type="protein sequence ID" value="MBT1711268.1"/>
    <property type="molecule type" value="Genomic_DNA"/>
</dbReference>
<dbReference type="Pfam" id="PF13585">
    <property type="entry name" value="CHU_C"/>
    <property type="match status" value="1"/>
</dbReference>
<accession>A0AAP2GVR6</accession>
<dbReference type="InterPro" id="IPR026341">
    <property type="entry name" value="T9SS_type_B"/>
</dbReference>
<sequence length="656" mass="70868">MKALSLIFTVWLILLVTHVAVAQFPSNNGKFTADAVKGCDTLKVWITNTPCADLTVSCSYRVTRNGTTVKTGEFDPADQGKDSVWFYPAGTYNLFIAVGTDGINNDDIRVDVSPNAPPSFEAYSCDGGDVFMKVTDTRYPFYTFDYSDGPPVTKPAVSATDIHTYIPAPAIPTPRTVKVTGNNGIGANDAGCLTKTATVTVANTLPVADIRRVEVLDPGTSIKVDFDTDPSIQYRFMVATNNATGFQQYATLYSDQATNMTQMVTNVPALSNYYCMRVNTFNPCDNVVAGSSPIVCSLNLTATAQNNQNDLTWSTAAATAAHPLTDITILKNDAALSPNVAPTPAAYTDTNVTCKEQYTYRLTGNYTGGAQSLSFPKSVTAFSNNIPPAIADISALVDGTSVTLTWPEVAVPASTFSVVKTVNSVPGAAQEFTALPFIDPAYATTDPTCYRVTYTDRCGNTSLPSLDACPIQLGGSLRPDNTVDLTWSAYSGWTSPLSTYSVSLYDDGGNLLETTEAGNVTTFTDPSTNHPDNQVCTYVITARATDGTLDPSVSNTITLIKAPNLYYPTGFTPNRDGTNDTFRVFGQRYVVSFDMKIFNRWGEMMYSTNDKEDAGWDGTYKGNLQPEGTYVFRATVVDRAGRTFEKSGAFYLLRKK</sequence>
<comment type="caution">
    <text evidence="1">The sequence shown here is derived from an EMBL/GenBank/DDBJ whole genome shotgun (WGS) entry which is preliminary data.</text>
</comment>
<name>A0AAP2GVR6_9BACT</name>
<dbReference type="NCBIfam" id="TIGR04131">
    <property type="entry name" value="Bac_Flav_CTERM"/>
    <property type="match status" value="1"/>
</dbReference>